<evidence type="ECO:0000259" key="2">
    <source>
        <dbReference type="PROSITE" id="PS50888"/>
    </source>
</evidence>
<organism evidence="3 4">
    <name type="scientific">Plakobranchus ocellatus</name>
    <dbReference type="NCBI Taxonomy" id="259542"/>
    <lineage>
        <taxon>Eukaryota</taxon>
        <taxon>Metazoa</taxon>
        <taxon>Spiralia</taxon>
        <taxon>Lophotrochozoa</taxon>
        <taxon>Mollusca</taxon>
        <taxon>Gastropoda</taxon>
        <taxon>Heterobranchia</taxon>
        <taxon>Euthyneura</taxon>
        <taxon>Panpulmonata</taxon>
        <taxon>Sacoglossa</taxon>
        <taxon>Placobranchoidea</taxon>
        <taxon>Plakobranchidae</taxon>
        <taxon>Plakobranchus</taxon>
    </lineage>
</organism>
<dbReference type="GO" id="GO:0005634">
    <property type="term" value="C:nucleus"/>
    <property type="evidence" value="ECO:0007669"/>
    <property type="project" value="TreeGrafter"/>
</dbReference>
<dbReference type="PANTHER" id="PTHR19290:SF147">
    <property type="entry name" value="HELIX-LOOP-HELIX PROTEIN DELILAH"/>
    <property type="match status" value="1"/>
</dbReference>
<evidence type="ECO:0000313" key="4">
    <source>
        <dbReference type="Proteomes" id="UP000735302"/>
    </source>
</evidence>
<dbReference type="InterPro" id="IPR036638">
    <property type="entry name" value="HLH_DNA-bd_sf"/>
</dbReference>
<protein>
    <recommendedName>
        <fullName evidence="2">BHLH domain-containing protein</fullName>
    </recommendedName>
</protein>
<gene>
    <name evidence="3" type="ORF">PoB_000883800</name>
</gene>
<dbReference type="InterPro" id="IPR050359">
    <property type="entry name" value="bHLH_transcription_factors"/>
</dbReference>
<feature type="compositionally biased region" description="Basic and acidic residues" evidence="1">
    <location>
        <begin position="351"/>
        <end position="361"/>
    </location>
</feature>
<sequence>MEVECTLADIVNGFEAAGSIDEDTYLPDSYLPSILDVFDPLDDVLIKSQSQTQSSNYGLDILQILDNMVQDTTVLKLPTQFTQESVSIGDSKCFNNCNSISSTLDHCGYSEHHCLSKKINACDVFKTHRQTFLDTNISSGCNTVETSSIDLESNCDRDVSCKQQRDSKCTRKKINRLHKLCSDNITENETKYLEINSDALSESSRSTLRRKRRRKCQKKVNTKRRRQNSNSRVVSRSMDMSCSSASGDEYQETVSAALDLTNNICSSTSDVSQDDSGFESGDKSNLSLSTFPNSASASSDVTSFSDQDRDIELPAEGSFHASSTRSLRPRSCTQNYNFRLSSIVKRVETEARQQLNEEPKSRPKAPPLSKYRRRTANARERDRMKEMNEAYEHLKTSLPDHLIQDAQEGKQQQNLTKFAILQLALKYISSLRKVLGYNDSPPAGEVPSIDKERAAYHDNLVVLKSSFKAKHGIS</sequence>
<feature type="compositionally biased region" description="Basic residues" evidence="1">
    <location>
        <begin position="207"/>
        <end position="227"/>
    </location>
</feature>
<feature type="region of interest" description="Disordered" evidence="1">
    <location>
        <begin position="203"/>
        <end position="246"/>
    </location>
</feature>
<reference evidence="3 4" key="1">
    <citation type="journal article" date="2021" name="Elife">
        <title>Chloroplast acquisition without the gene transfer in kleptoplastic sea slugs, Plakobranchus ocellatus.</title>
        <authorList>
            <person name="Maeda T."/>
            <person name="Takahashi S."/>
            <person name="Yoshida T."/>
            <person name="Shimamura S."/>
            <person name="Takaki Y."/>
            <person name="Nagai Y."/>
            <person name="Toyoda A."/>
            <person name="Suzuki Y."/>
            <person name="Arimoto A."/>
            <person name="Ishii H."/>
            <person name="Satoh N."/>
            <person name="Nishiyama T."/>
            <person name="Hasebe M."/>
            <person name="Maruyama T."/>
            <person name="Minagawa J."/>
            <person name="Obokata J."/>
            <person name="Shigenobu S."/>
        </authorList>
    </citation>
    <scope>NUCLEOTIDE SEQUENCE [LARGE SCALE GENOMIC DNA]</scope>
</reference>
<dbReference type="GO" id="GO:0009653">
    <property type="term" value="P:anatomical structure morphogenesis"/>
    <property type="evidence" value="ECO:0007669"/>
    <property type="project" value="TreeGrafter"/>
</dbReference>
<evidence type="ECO:0000313" key="3">
    <source>
        <dbReference type="EMBL" id="GFN82332.1"/>
    </source>
</evidence>
<accession>A0AAV3YIZ1</accession>
<dbReference type="GO" id="GO:0070888">
    <property type="term" value="F:E-box binding"/>
    <property type="evidence" value="ECO:0007669"/>
    <property type="project" value="TreeGrafter"/>
</dbReference>
<dbReference type="Pfam" id="PF00010">
    <property type="entry name" value="HLH"/>
    <property type="match status" value="1"/>
</dbReference>
<dbReference type="Gene3D" id="4.10.280.10">
    <property type="entry name" value="Helix-loop-helix DNA-binding domain"/>
    <property type="match status" value="1"/>
</dbReference>
<feature type="domain" description="BHLH" evidence="2">
    <location>
        <begin position="371"/>
        <end position="431"/>
    </location>
</feature>
<dbReference type="Proteomes" id="UP000735302">
    <property type="component" value="Unassembled WGS sequence"/>
</dbReference>
<dbReference type="AlphaFoldDB" id="A0AAV3YIZ1"/>
<dbReference type="GO" id="GO:0046983">
    <property type="term" value="F:protein dimerization activity"/>
    <property type="evidence" value="ECO:0007669"/>
    <property type="project" value="InterPro"/>
</dbReference>
<dbReference type="GO" id="GO:0045944">
    <property type="term" value="P:positive regulation of transcription by RNA polymerase II"/>
    <property type="evidence" value="ECO:0007669"/>
    <property type="project" value="TreeGrafter"/>
</dbReference>
<dbReference type="GO" id="GO:0003700">
    <property type="term" value="F:DNA-binding transcription factor activity"/>
    <property type="evidence" value="ECO:0007669"/>
    <property type="project" value="TreeGrafter"/>
</dbReference>
<feature type="region of interest" description="Disordered" evidence="1">
    <location>
        <begin position="351"/>
        <end position="381"/>
    </location>
</feature>
<name>A0AAV3YIZ1_9GAST</name>
<dbReference type="InterPro" id="IPR011598">
    <property type="entry name" value="bHLH_dom"/>
</dbReference>
<comment type="caution">
    <text evidence="3">The sequence shown here is derived from an EMBL/GenBank/DDBJ whole genome shotgun (WGS) entry which is preliminary data.</text>
</comment>
<dbReference type="SUPFAM" id="SSF47459">
    <property type="entry name" value="HLH, helix-loop-helix DNA-binding domain"/>
    <property type="match status" value="1"/>
</dbReference>
<feature type="compositionally biased region" description="Low complexity" evidence="1">
    <location>
        <begin position="228"/>
        <end position="246"/>
    </location>
</feature>
<keyword evidence="4" id="KW-1185">Reference proteome</keyword>
<proteinExistence type="predicted"/>
<dbReference type="PANTHER" id="PTHR19290">
    <property type="entry name" value="BASIC HELIX-LOOP-HELIX PROTEIN NEUROGENIN-RELATED"/>
    <property type="match status" value="1"/>
</dbReference>
<evidence type="ECO:0000256" key="1">
    <source>
        <dbReference type="SAM" id="MobiDB-lite"/>
    </source>
</evidence>
<dbReference type="PROSITE" id="PS50888">
    <property type="entry name" value="BHLH"/>
    <property type="match status" value="1"/>
</dbReference>
<dbReference type="EMBL" id="BLXT01000977">
    <property type="protein sequence ID" value="GFN82332.1"/>
    <property type="molecule type" value="Genomic_DNA"/>
</dbReference>
<dbReference type="SMART" id="SM00353">
    <property type="entry name" value="HLH"/>
    <property type="match status" value="1"/>
</dbReference>